<reference evidence="1" key="1">
    <citation type="submission" date="2019-11" db="EMBL/GenBank/DDBJ databases">
        <title>Nori genome reveals adaptations in red seaweeds to the harsh intertidal environment.</title>
        <authorList>
            <person name="Wang D."/>
            <person name="Mao Y."/>
        </authorList>
    </citation>
    <scope>NUCLEOTIDE SEQUENCE</scope>
    <source>
        <tissue evidence="1">Gametophyte</tissue>
    </source>
</reference>
<dbReference type="EMBL" id="CM020619">
    <property type="protein sequence ID" value="KAK1866181.1"/>
    <property type="molecule type" value="Genomic_DNA"/>
</dbReference>
<accession>A0ACC3C8W1</accession>
<proteinExistence type="predicted"/>
<comment type="caution">
    <text evidence="1">The sequence shown here is derived from an EMBL/GenBank/DDBJ whole genome shotgun (WGS) entry which is preliminary data.</text>
</comment>
<evidence type="ECO:0000313" key="1">
    <source>
        <dbReference type="EMBL" id="KAK1866181.1"/>
    </source>
</evidence>
<organism evidence="1 2">
    <name type="scientific">Pyropia yezoensis</name>
    <name type="common">Susabi-nori</name>
    <name type="synonym">Porphyra yezoensis</name>
    <dbReference type="NCBI Taxonomy" id="2788"/>
    <lineage>
        <taxon>Eukaryota</taxon>
        <taxon>Rhodophyta</taxon>
        <taxon>Bangiophyceae</taxon>
        <taxon>Bangiales</taxon>
        <taxon>Bangiaceae</taxon>
        <taxon>Pyropia</taxon>
    </lineage>
</organism>
<evidence type="ECO:0000313" key="2">
    <source>
        <dbReference type="Proteomes" id="UP000798662"/>
    </source>
</evidence>
<protein>
    <submittedName>
        <fullName evidence="1">Uncharacterized protein</fullName>
    </submittedName>
</protein>
<name>A0ACC3C8W1_PYRYE</name>
<dbReference type="Proteomes" id="UP000798662">
    <property type="component" value="Chromosome 2"/>
</dbReference>
<sequence>MSAEAVETAPSTALDWGHSRGASLKGLVAERVPFSDAELDEVLASLCEAAGAADVSGASDADDDSGVDWAGLRAVLASVAHQPHKEWAVTAAAASEARAFATVAAAEFRRLYAGPGGRIASAANGTTPPLPVDAYAAHKDGIFARYRTLAEVLGVALVTEAAATAGGLNVLVETSGRDVAMFSYFDAVFPEGAYRKLALHFTVNTLDAAAASVTARMTGEMEVGAAASASGGGIHAIIAANAGGPYGPEQLPGVQADAERVWAEVSAGAREGTGVAAGWWTATVAVDAKAGPAGWAAQAASPDGDRVGAAHVFVR</sequence>
<gene>
    <name evidence="1" type="ORF">I4F81_008701</name>
</gene>
<keyword evidence="2" id="KW-1185">Reference proteome</keyword>